<comment type="caution">
    <text evidence="1">The sequence shown here is derived from an EMBL/GenBank/DDBJ whole genome shotgun (WGS) entry which is preliminary data.</text>
</comment>
<protein>
    <submittedName>
        <fullName evidence="1">Caspase family protein</fullName>
    </submittedName>
</protein>
<reference evidence="1 2" key="1">
    <citation type="submission" date="2020-03" db="EMBL/GenBank/DDBJ databases">
        <title>Draft genome sequence of environmentally isolated violet-colored cultures.</title>
        <authorList>
            <person name="Wilson H.S."/>
        </authorList>
    </citation>
    <scope>NUCLEOTIDE SEQUENCE [LARGE SCALE GENOMIC DNA]</scope>
    <source>
        <strain evidence="1 2">HSC-16F04</strain>
    </source>
</reference>
<name>A0ABX0KV83_9NEIS</name>
<gene>
    <name evidence="1" type="ORF">HA050_09140</name>
</gene>
<organism evidence="1 2">
    <name type="scientific">Iodobacter violaceini</name>
    <dbReference type="NCBI Taxonomy" id="3044271"/>
    <lineage>
        <taxon>Bacteria</taxon>
        <taxon>Pseudomonadati</taxon>
        <taxon>Pseudomonadota</taxon>
        <taxon>Betaproteobacteria</taxon>
        <taxon>Neisseriales</taxon>
        <taxon>Chitinibacteraceae</taxon>
        <taxon>Iodobacter</taxon>
    </lineage>
</organism>
<dbReference type="SUPFAM" id="SSF52129">
    <property type="entry name" value="Caspase-like"/>
    <property type="match status" value="1"/>
</dbReference>
<keyword evidence="2" id="KW-1185">Reference proteome</keyword>
<sequence length="231" mass="25960">MHKKALLIGNSRGLSGVKIDIFKTLNFLKSDVGGSWNDNEIVVLNNPSRNVLLRKTEELRENNLDYFFCMFSGHGAFERNTILEINEKEECITEDNLHGISSRQLNIFDCCRGVLSGIPALEERYIVKASTDNVRLRYERRIMQANPQEVRLYSCSIGESSYDTENGAIYLGNLLNSASQIDGEYKTVSAVHNEARLSTIAATRSYKDAQTPTAVLAKCLSQQELIFSIKP</sequence>
<evidence type="ECO:0000313" key="1">
    <source>
        <dbReference type="EMBL" id="NHQ86280.1"/>
    </source>
</evidence>
<evidence type="ECO:0000313" key="2">
    <source>
        <dbReference type="Proteomes" id="UP000712570"/>
    </source>
</evidence>
<proteinExistence type="predicted"/>
<dbReference type="EMBL" id="JAAOLX010000004">
    <property type="protein sequence ID" value="NHQ86280.1"/>
    <property type="molecule type" value="Genomic_DNA"/>
</dbReference>
<dbReference type="Gene3D" id="3.40.50.1460">
    <property type="match status" value="1"/>
</dbReference>
<dbReference type="Proteomes" id="UP000712570">
    <property type="component" value="Unassembled WGS sequence"/>
</dbReference>
<dbReference type="InterPro" id="IPR029030">
    <property type="entry name" value="Caspase-like_dom_sf"/>
</dbReference>
<accession>A0ABX0KV83</accession>
<dbReference type="RefSeq" id="WP_166824925.1">
    <property type="nucleotide sequence ID" value="NZ_JAAOLX010000004.1"/>
</dbReference>